<comment type="caution">
    <text evidence="2">The sequence shown here is derived from an EMBL/GenBank/DDBJ whole genome shotgun (WGS) entry which is preliminary data.</text>
</comment>
<proteinExistence type="predicted"/>
<dbReference type="PANTHER" id="PTHR30535:SF34">
    <property type="entry name" value="MOLYBDATE-BINDING PROTEIN MOLA"/>
    <property type="match status" value="1"/>
</dbReference>
<dbReference type="InterPro" id="IPR050902">
    <property type="entry name" value="ABC_Transporter_SBP"/>
</dbReference>
<dbReference type="SUPFAM" id="SSF53807">
    <property type="entry name" value="Helical backbone' metal receptor"/>
    <property type="match status" value="1"/>
</dbReference>
<dbReference type="PANTHER" id="PTHR30535">
    <property type="entry name" value="VITAMIN B12-BINDING PROTEIN"/>
    <property type="match status" value="1"/>
</dbReference>
<dbReference type="InterPro" id="IPR002491">
    <property type="entry name" value="ABC_transptr_periplasmic_BD"/>
</dbReference>
<evidence type="ECO:0000259" key="1">
    <source>
        <dbReference type="PROSITE" id="PS50983"/>
    </source>
</evidence>
<accession>A0A833EBF9</accession>
<dbReference type="AlphaFoldDB" id="A0A833EBF9"/>
<dbReference type="Pfam" id="PF01497">
    <property type="entry name" value="Peripla_BP_2"/>
    <property type="match status" value="1"/>
</dbReference>
<dbReference type="CDD" id="cd01147">
    <property type="entry name" value="HemV-2"/>
    <property type="match status" value="1"/>
</dbReference>
<sequence>MKLLRFLGVASIIFILGLCGCIENTQKIEGSNVETLNTLKVIDLYNREVEVPEKVERIVCCGPGCLRLIVYLNATDKVVGVENAEKEWIPWGRPYRIAHPELAELPTIGQGGPSPKPNPEAILQVHPDVIFVTYMPREDVEELERRTGIPVVVLSYGKLATFNNRELFRSLKVAGKILNREERGEEVIKFINDTLENLQERTRDIPEGEKPRVYVGGIGFKGARGIESTMCKYPPFVAVNARNVVDELNREGHVFVSREQILNWNPDVIFIDEGGLKLILQDYRKNPEFYKSLKAFENGEVYGLLPYNFYTTNVGTALANAYYIGKVLYPERFKDINPEERADEIYNFLVGKPVYKDMRDFWGGYRRLNFSEE</sequence>
<protein>
    <submittedName>
        <fullName evidence="2">Iron ABC transporter substrate-binding protein</fullName>
    </submittedName>
</protein>
<organism evidence="2 3">
    <name type="scientific">Methanothermococcus okinawensis</name>
    <dbReference type="NCBI Taxonomy" id="155863"/>
    <lineage>
        <taxon>Archaea</taxon>
        <taxon>Methanobacteriati</taxon>
        <taxon>Methanobacteriota</taxon>
        <taxon>Methanomada group</taxon>
        <taxon>Methanococci</taxon>
        <taxon>Methanococcales</taxon>
        <taxon>Methanococcaceae</taxon>
        <taxon>Methanothermococcus</taxon>
    </lineage>
</organism>
<dbReference type="PROSITE" id="PS51257">
    <property type="entry name" value="PROKAR_LIPOPROTEIN"/>
    <property type="match status" value="1"/>
</dbReference>
<evidence type="ECO:0000313" key="3">
    <source>
        <dbReference type="Proteomes" id="UP000623215"/>
    </source>
</evidence>
<evidence type="ECO:0000313" key="2">
    <source>
        <dbReference type="EMBL" id="HIQ32870.1"/>
    </source>
</evidence>
<dbReference type="Gene3D" id="3.40.50.1980">
    <property type="entry name" value="Nitrogenase molybdenum iron protein domain"/>
    <property type="match status" value="2"/>
</dbReference>
<name>A0A833EBF9_9EURY</name>
<dbReference type="Proteomes" id="UP000623215">
    <property type="component" value="Unassembled WGS sequence"/>
</dbReference>
<gene>
    <name evidence="2" type="ORF">EYH55_05275</name>
</gene>
<dbReference type="EMBL" id="DQVW01000103">
    <property type="protein sequence ID" value="HIQ32870.1"/>
    <property type="molecule type" value="Genomic_DNA"/>
</dbReference>
<feature type="domain" description="Fe/B12 periplasmic-binding" evidence="1">
    <location>
        <begin position="57"/>
        <end position="332"/>
    </location>
</feature>
<dbReference type="PROSITE" id="PS50983">
    <property type="entry name" value="FE_B12_PBP"/>
    <property type="match status" value="1"/>
</dbReference>
<reference evidence="2" key="1">
    <citation type="journal article" date="2020" name="ISME J.">
        <title>Gammaproteobacteria mediating utilization of methyl-, sulfur- and petroleum organic compounds in deep ocean hydrothermal plumes.</title>
        <authorList>
            <person name="Zhou Z."/>
            <person name="Liu Y."/>
            <person name="Pan J."/>
            <person name="Cron B.R."/>
            <person name="Toner B.M."/>
            <person name="Anantharaman K."/>
            <person name="Breier J.A."/>
            <person name="Dick G.J."/>
            <person name="Li M."/>
        </authorList>
    </citation>
    <scope>NUCLEOTIDE SEQUENCE</scope>
    <source>
        <strain evidence="2">SZUA-1534</strain>
    </source>
</reference>